<accession>A0ABS6E1G5</accession>
<evidence type="ECO:0000256" key="2">
    <source>
        <dbReference type="ARBA" id="ARBA00022481"/>
    </source>
</evidence>
<comment type="subcellular location">
    <subcellularLocation>
        <location evidence="5">Cytoplasm</location>
    </subcellularLocation>
</comment>
<evidence type="ECO:0000256" key="5">
    <source>
        <dbReference type="HAMAP-Rule" id="MF_00093"/>
    </source>
</evidence>
<dbReference type="InterPro" id="IPR005139">
    <property type="entry name" value="PCRF"/>
</dbReference>
<evidence type="ECO:0000256" key="3">
    <source>
        <dbReference type="ARBA" id="ARBA00022917"/>
    </source>
</evidence>
<dbReference type="PANTHER" id="PTHR43804">
    <property type="entry name" value="LD18447P"/>
    <property type="match status" value="1"/>
</dbReference>
<dbReference type="Pfam" id="PF03462">
    <property type="entry name" value="PCRF"/>
    <property type="match status" value="1"/>
</dbReference>
<dbReference type="Pfam" id="PF00472">
    <property type="entry name" value="RF-1"/>
    <property type="match status" value="1"/>
</dbReference>
<protein>
    <recommendedName>
        <fullName evidence="4 5">Peptide chain release factor 1</fullName>
        <shortName evidence="5">RF-1</shortName>
    </recommendedName>
</protein>
<name>A0ABS6E1G5_9FIRM</name>
<dbReference type="PANTHER" id="PTHR43804:SF7">
    <property type="entry name" value="LD18447P"/>
    <property type="match status" value="1"/>
</dbReference>
<comment type="similarity">
    <text evidence="5">Belongs to the prokaryotic/mitochondrial release factor family.</text>
</comment>
<organism evidence="8 9">
    <name type="scientific">Tissierella simiarum</name>
    <dbReference type="NCBI Taxonomy" id="2841534"/>
    <lineage>
        <taxon>Bacteria</taxon>
        <taxon>Bacillati</taxon>
        <taxon>Bacillota</taxon>
        <taxon>Tissierellia</taxon>
        <taxon>Tissierellales</taxon>
        <taxon>Tissierellaceae</taxon>
        <taxon>Tissierella</taxon>
    </lineage>
</organism>
<evidence type="ECO:0000313" key="9">
    <source>
        <dbReference type="Proteomes" id="UP000749471"/>
    </source>
</evidence>
<dbReference type="NCBIfam" id="NF001859">
    <property type="entry name" value="PRK00591.1"/>
    <property type="match status" value="1"/>
</dbReference>
<dbReference type="SMART" id="SM00937">
    <property type="entry name" value="PCRF"/>
    <property type="match status" value="1"/>
</dbReference>
<dbReference type="InterPro" id="IPR050057">
    <property type="entry name" value="Prokaryotic/Mito_RF"/>
</dbReference>
<sequence length="355" mass="40412">MLDKLAFLENKYKELSEKIIDPEVISNMDEWTKLMKENAEIEPIVMKYREYIKATESLSEDKEMLKEKLDDEMKELVKEEIKELEETVAKLEEELRILLIPKDPNDHKNVIVEIRGGAGGDEAALFAGTLFRMYSMYAERQGWKIEIMSSNEIGIGGFKEIIFMIKGKGAYSRLKYESGVHRVQRVPTTESSGRIHTSTSTVAVLPEAEDIDIEINPNEIRVDVFRSSGNGGQSVNTTDSAVRITHIPTGIVISCQDEKSQLKNRDKAMKILKTRLYDKMISEQTAEIAQERKGQVGTGDRSERIRTYNFPQGRVTDHRINMTLYKLEAFLDGDIDEMIDGLITTDQAEKLQHVG</sequence>
<feature type="modified residue" description="N5-methylglutamine" evidence="5">
    <location>
        <position position="233"/>
    </location>
</feature>
<evidence type="ECO:0000259" key="7">
    <source>
        <dbReference type="PROSITE" id="PS00745"/>
    </source>
</evidence>
<dbReference type="RefSeq" id="WP_216516175.1">
    <property type="nucleotide sequence ID" value="NZ_JAHLPM010000001.1"/>
</dbReference>
<evidence type="ECO:0000256" key="6">
    <source>
        <dbReference type="SAM" id="Coils"/>
    </source>
</evidence>
<feature type="domain" description="Prokaryotic-type class I peptide chain release factors" evidence="7">
    <location>
        <begin position="226"/>
        <end position="242"/>
    </location>
</feature>
<keyword evidence="6" id="KW-0175">Coiled coil</keyword>
<gene>
    <name evidence="5 8" type="primary">prfA</name>
    <name evidence="8" type="ORF">KQI42_01925</name>
</gene>
<keyword evidence="2 5" id="KW-0488">Methylation</keyword>
<dbReference type="PROSITE" id="PS00745">
    <property type="entry name" value="RF_PROK_I"/>
    <property type="match status" value="1"/>
</dbReference>
<dbReference type="InterPro" id="IPR000352">
    <property type="entry name" value="Pep_chain_release_fac_I"/>
</dbReference>
<comment type="PTM">
    <text evidence="5">Methylated by PrmC. Methylation increases the termination efficiency of RF1.</text>
</comment>
<dbReference type="Proteomes" id="UP000749471">
    <property type="component" value="Unassembled WGS sequence"/>
</dbReference>
<dbReference type="NCBIfam" id="TIGR00019">
    <property type="entry name" value="prfA"/>
    <property type="match status" value="1"/>
</dbReference>
<keyword evidence="9" id="KW-1185">Reference proteome</keyword>
<evidence type="ECO:0000256" key="1">
    <source>
        <dbReference type="ARBA" id="ARBA00002986"/>
    </source>
</evidence>
<feature type="coiled-coil region" evidence="6">
    <location>
        <begin position="48"/>
        <end position="101"/>
    </location>
</feature>
<dbReference type="HAMAP" id="MF_00093">
    <property type="entry name" value="Rel_fac_1"/>
    <property type="match status" value="1"/>
</dbReference>
<dbReference type="EMBL" id="JAHLPM010000001">
    <property type="protein sequence ID" value="MBU5436745.1"/>
    <property type="molecule type" value="Genomic_DNA"/>
</dbReference>
<keyword evidence="5" id="KW-0963">Cytoplasm</keyword>
<comment type="caution">
    <text evidence="8">The sequence shown here is derived from an EMBL/GenBank/DDBJ whole genome shotgun (WGS) entry which is preliminary data.</text>
</comment>
<evidence type="ECO:0000313" key="8">
    <source>
        <dbReference type="EMBL" id="MBU5436745.1"/>
    </source>
</evidence>
<dbReference type="InterPro" id="IPR004373">
    <property type="entry name" value="RF-1"/>
</dbReference>
<evidence type="ECO:0000256" key="4">
    <source>
        <dbReference type="ARBA" id="ARBA00050039"/>
    </source>
</evidence>
<keyword evidence="3 5" id="KW-0648">Protein biosynthesis</keyword>
<reference evidence="8 9" key="1">
    <citation type="submission" date="2021-06" db="EMBL/GenBank/DDBJ databases">
        <authorList>
            <person name="Sun Q."/>
            <person name="Li D."/>
        </authorList>
    </citation>
    <scope>NUCLEOTIDE SEQUENCE [LARGE SCALE GENOMIC DNA]</scope>
    <source>
        <strain evidence="8 9">MSJ-40</strain>
    </source>
</reference>
<proteinExistence type="inferred from homology"/>
<comment type="function">
    <text evidence="1 5">Peptide chain release factor 1 directs the termination of translation in response to the peptide chain termination codons UAG and UAA.</text>
</comment>